<dbReference type="AlphaFoldDB" id="A0A9P3GS90"/>
<evidence type="ECO:0000313" key="1">
    <source>
        <dbReference type="EMBL" id="GJE98449.1"/>
    </source>
</evidence>
<dbReference type="Proteomes" id="UP000703269">
    <property type="component" value="Unassembled WGS sequence"/>
</dbReference>
<comment type="caution">
    <text evidence="1">The sequence shown here is derived from an EMBL/GenBank/DDBJ whole genome shotgun (WGS) entry which is preliminary data.</text>
</comment>
<keyword evidence="2" id="KW-1185">Reference proteome</keyword>
<reference evidence="1 2" key="1">
    <citation type="submission" date="2021-08" db="EMBL/GenBank/DDBJ databases">
        <title>Draft Genome Sequence of Phanerochaete sordida strain YK-624.</title>
        <authorList>
            <person name="Mori T."/>
            <person name="Dohra H."/>
            <person name="Suzuki T."/>
            <person name="Kawagishi H."/>
            <person name="Hirai H."/>
        </authorList>
    </citation>
    <scope>NUCLEOTIDE SEQUENCE [LARGE SCALE GENOMIC DNA]</scope>
    <source>
        <strain evidence="1 2">YK-624</strain>
    </source>
</reference>
<protein>
    <submittedName>
        <fullName evidence="1">Uncharacterized protein</fullName>
    </submittedName>
</protein>
<evidence type="ECO:0000313" key="2">
    <source>
        <dbReference type="Proteomes" id="UP000703269"/>
    </source>
</evidence>
<dbReference type="EMBL" id="BPQB01000088">
    <property type="protein sequence ID" value="GJE98449.1"/>
    <property type="molecule type" value="Genomic_DNA"/>
</dbReference>
<accession>A0A9P3GS90</accession>
<proteinExistence type="predicted"/>
<name>A0A9P3GS90_9APHY</name>
<sequence length="136" mass="14895">MPRPSVGAVCSSRPALCVWRPRLVICAEAKFRPGTASRAFARLRSRSHFSIHAMGSIAVGRSPSRHGASNAIPRHTARPIISSGHRSPTFATPSHWQCARRSFVRSMLVASRARSAAATGTYIGCRYKVRGRRDKI</sequence>
<gene>
    <name evidence="1" type="ORF">PsYK624_146810</name>
</gene>
<organism evidence="1 2">
    <name type="scientific">Phanerochaete sordida</name>
    <dbReference type="NCBI Taxonomy" id="48140"/>
    <lineage>
        <taxon>Eukaryota</taxon>
        <taxon>Fungi</taxon>
        <taxon>Dikarya</taxon>
        <taxon>Basidiomycota</taxon>
        <taxon>Agaricomycotina</taxon>
        <taxon>Agaricomycetes</taxon>
        <taxon>Polyporales</taxon>
        <taxon>Phanerochaetaceae</taxon>
        <taxon>Phanerochaete</taxon>
    </lineage>
</organism>